<feature type="domain" description="Mediator complex subunit Med13 N-terminal" evidence="13">
    <location>
        <begin position="9"/>
        <end position="282"/>
    </location>
</feature>
<evidence type="ECO:0000259" key="12">
    <source>
        <dbReference type="Pfam" id="PF06333"/>
    </source>
</evidence>
<comment type="subcellular location">
    <subcellularLocation>
        <location evidence="1 10">Nucleus</location>
    </subcellularLocation>
</comment>
<dbReference type="OrthoDB" id="103819at2759"/>
<dbReference type="KEGG" id="erc:Ecym_4094"/>
<feature type="region of interest" description="Disordered" evidence="11">
    <location>
        <begin position="78"/>
        <end position="99"/>
    </location>
</feature>
<name>G8JT20_ERECY</name>
<feature type="compositionally biased region" description="Polar residues" evidence="11">
    <location>
        <begin position="432"/>
        <end position="445"/>
    </location>
</feature>
<sequence>MDILDTSFRLEDVLTSYYRVEKVARINYQQFVPRTSDDQWCIQSELLLRKRDPKVLVALFSRELWCFSINDDKLPVPGAEGASEPSNSEKKGNFTPDFSKPNLPTPYAIFLKALRRMIHINMCLNSRNKLIPFGNSCIFQQNDKSSKMIHFDSHLFENGDLTVSFCTKDLNFQKLTPESFNSPRLSQKALYIAPSGIRAYLPSGDINNCLAAPPKNSNLLLVTLLVSHGIDLTQAADVKWVKLLPNLNHLNGYTPTISRYSEEAQTSKPVIWPMELCFTQSPADSVNYSRNKTPVDVNLQESFDIIDDFIQLKLTSAYRIPGSSVNANTATGNNPMSTGGGFIDQFQTFTKQPNSSGGNNVTSSFKNKLTPNKLQDSSRTGPPFSNDTFSNGFMTTPNVNENIASMMDDMIICPSSVKSQNDLWNDRKSSNDENGSLNTESQQPDLVQPVQKAVDEDIEMSFDKDLFGEEDDEGDLFGEESGNSNGKKEIKDITDEMFDIAEVESDSDNKITPSRSSMCYETIQQTPLKRKYLDIPLDQITLPNTPLYMDPGAPLPIETPKDRRKSVFAPLNFNPIIESNVDNKYKNGGKFSFDPNEIEEPLKFEVSTTNISSSEEDDSELSGDDFDDLQPNNMHEIRSMEPNIPVLSYDIPPRPMNEFLPSDTTKDDYLIPSYQNSDVIDIDKLPSRESQLDQIWKSPEINREDSPNRLGISSILKPPLANGVNIDSESQNPETGNYFEPTPTVCADEKITTRIPYKDLKQENATDSTIISAVGDYSLISKDPRESSNSLPYLLRHMPLFSIPDVFLSTTPSVKVDDGLEDFLEILCDQLIFDQCLLGDFGVSNPLYRDVKHCQDGVVKDTLKSVFNQFQRLHGNEIIDEMFYLKQPSVYVKKNDEAIKLKSDAEPFTPFLALKPSRGMKNFRALFLSTAVTSARKSFLSELAQIYSGQELGFCELVKLNNDEHNGLITLNNFNIDTLLLLSAQIVSYCSTNMINLKNVPLMIFFPVIGSSLEDTINMTSKFQLIKNEVKSRLPDVELLLKLIPIDFVKDPLVSITSYYELCCSIYNSLPPKTVKFTSIADNFPEKVEFRTSAGSQNQLIHYDSYIHLAYIRSIDREWLSAAWSDSKGTENMVKAWYLGNSKTRFENACNEMWKITVGLASRKYGRICLILTRMDSVLPDDELMHWRRLSVTTRNLHLAVVCVGDNTKVSLFDEDKFYPSFKPLMRDKKNFRKLQPNRLDDYEIVNIDEELHGIIFKSPLQLANSQHRCAIKSGALVRFKPSPIDETMNKFEVNLLNCPHSDSTKLLKIILHQFRDLASLNSWFCISKGKDNYIPWQVVAVKKVMNFLVHVKGVKDKK</sequence>
<dbReference type="GO" id="GO:0000122">
    <property type="term" value="P:negative regulation of transcription by RNA polymerase II"/>
    <property type="evidence" value="ECO:0007669"/>
    <property type="project" value="EnsemblFungi"/>
</dbReference>
<keyword evidence="5 10" id="KW-0805">Transcription regulation</keyword>
<comment type="subunit">
    <text evidence="10">Component of the SRB8-11 complex, which itself associates with the Mediator complex.</text>
</comment>
<feature type="domain" description="Mediator complex subunit Med13 C-terminal" evidence="12">
    <location>
        <begin position="1080"/>
        <end position="1213"/>
    </location>
</feature>
<dbReference type="GO" id="GO:1990508">
    <property type="term" value="C:CKM complex"/>
    <property type="evidence" value="ECO:0007669"/>
    <property type="project" value="EnsemblFungi"/>
</dbReference>
<dbReference type="PANTHER" id="PTHR48249:SF3">
    <property type="entry name" value="MEDIATOR OF RNA POLYMERASE II TRANSCRIPTION SUBUNIT 13"/>
    <property type="match status" value="1"/>
</dbReference>
<dbReference type="InterPro" id="IPR021643">
    <property type="entry name" value="Mediator_Med13_N"/>
</dbReference>
<dbReference type="RefSeq" id="XP_003645990.1">
    <property type="nucleotide sequence ID" value="XM_003645942.1"/>
</dbReference>
<dbReference type="InParanoid" id="G8JT20"/>
<dbReference type="EMBL" id="CP002500">
    <property type="protein sequence ID" value="AET39173.1"/>
    <property type="molecule type" value="Genomic_DNA"/>
</dbReference>
<dbReference type="STRING" id="931890.G8JT20"/>
<dbReference type="InterPro" id="IPR051139">
    <property type="entry name" value="Mediator_complx_sub13"/>
</dbReference>
<dbReference type="PANTHER" id="PTHR48249">
    <property type="entry name" value="MEDIATOR OF RNA POLYMERASE II TRANSCRIPTION SUBUNIT 13"/>
    <property type="match status" value="1"/>
</dbReference>
<dbReference type="GO" id="GO:0016592">
    <property type="term" value="C:mediator complex"/>
    <property type="evidence" value="ECO:0007669"/>
    <property type="project" value="EnsemblFungi"/>
</dbReference>
<evidence type="ECO:0000256" key="8">
    <source>
        <dbReference type="ARBA" id="ARBA00023242"/>
    </source>
</evidence>
<dbReference type="eggNOG" id="KOG3600">
    <property type="taxonomic scope" value="Eukaryota"/>
</dbReference>
<protein>
    <recommendedName>
        <fullName evidence="3 10">Mediator of RNA polymerase II transcription subunit 13</fullName>
    </recommendedName>
    <alternativeName>
        <fullName evidence="9 10">Mediator complex subunit 13</fullName>
    </alternativeName>
</protein>
<keyword evidence="7 10" id="KW-0804">Transcription</keyword>
<feature type="compositionally biased region" description="Acidic residues" evidence="11">
    <location>
        <begin position="468"/>
        <end position="478"/>
    </location>
</feature>
<comment type="similarity">
    <text evidence="2 10">Belongs to the Mediator complex subunit 13 family.</text>
</comment>
<feature type="domain" description="Mediator complex subunit Med13 C-terminal" evidence="12">
    <location>
        <begin position="1235"/>
        <end position="1342"/>
    </location>
</feature>
<keyword evidence="15" id="KW-1185">Reference proteome</keyword>
<evidence type="ECO:0000313" key="14">
    <source>
        <dbReference type="EMBL" id="AET39173.1"/>
    </source>
</evidence>
<evidence type="ECO:0000256" key="4">
    <source>
        <dbReference type="ARBA" id="ARBA00022491"/>
    </source>
</evidence>
<gene>
    <name evidence="14" type="ordered locus">Ecym_4094</name>
</gene>
<dbReference type="Pfam" id="PF11597">
    <property type="entry name" value="Med13_N"/>
    <property type="match status" value="1"/>
</dbReference>
<evidence type="ECO:0000256" key="7">
    <source>
        <dbReference type="ARBA" id="ARBA00023163"/>
    </source>
</evidence>
<keyword evidence="4 10" id="KW-0678">Repressor</keyword>
<dbReference type="Pfam" id="PF06333">
    <property type="entry name" value="Med13_C"/>
    <property type="match status" value="2"/>
</dbReference>
<reference evidence="15" key="1">
    <citation type="journal article" date="2012" name="G3 (Bethesda)">
        <title>Pichia sorbitophila, an interspecies yeast hybrid reveals early steps of genome resolution following polyploidization.</title>
        <authorList>
            <person name="Leh Louis V."/>
            <person name="Despons L."/>
            <person name="Friedrich A."/>
            <person name="Martin T."/>
            <person name="Durrens P."/>
            <person name="Casaregola S."/>
            <person name="Neuveglise C."/>
            <person name="Fairhead C."/>
            <person name="Marck C."/>
            <person name="Cruz J.A."/>
            <person name="Straub M.L."/>
            <person name="Kugler V."/>
            <person name="Sacerdot C."/>
            <person name="Uzunov Z."/>
            <person name="Thierry A."/>
            <person name="Weiss S."/>
            <person name="Bleykasten C."/>
            <person name="De Montigny J."/>
            <person name="Jacques N."/>
            <person name="Jung P."/>
            <person name="Lemaire M."/>
            <person name="Mallet S."/>
            <person name="Morel G."/>
            <person name="Richard G.F."/>
            <person name="Sarkar A."/>
            <person name="Savel G."/>
            <person name="Schacherer J."/>
            <person name="Seret M.L."/>
            <person name="Talla E."/>
            <person name="Samson G."/>
            <person name="Jubin C."/>
            <person name="Poulain J."/>
            <person name="Vacherie B."/>
            <person name="Barbe V."/>
            <person name="Pelletier E."/>
            <person name="Sherman D.J."/>
            <person name="Westhof E."/>
            <person name="Weissenbach J."/>
            <person name="Baret P.V."/>
            <person name="Wincker P."/>
            <person name="Gaillardin C."/>
            <person name="Dujon B."/>
            <person name="Souciet J.L."/>
        </authorList>
    </citation>
    <scope>NUCLEOTIDE SEQUENCE [LARGE SCALE GENOMIC DNA]</scope>
    <source>
        <strain evidence="15">CBS 270.75 / DBVPG 7215 / KCTC 17166 / NRRL Y-17582</strain>
    </source>
</reference>
<evidence type="ECO:0000256" key="3">
    <source>
        <dbReference type="ARBA" id="ARBA00019618"/>
    </source>
</evidence>
<dbReference type="GO" id="GO:0030332">
    <property type="term" value="F:cyclin binding"/>
    <property type="evidence" value="ECO:0007669"/>
    <property type="project" value="EnsemblFungi"/>
</dbReference>
<proteinExistence type="inferred from homology"/>
<dbReference type="GO" id="GO:0003713">
    <property type="term" value="F:transcription coactivator activity"/>
    <property type="evidence" value="ECO:0007669"/>
    <property type="project" value="EnsemblFungi"/>
</dbReference>
<evidence type="ECO:0000256" key="1">
    <source>
        <dbReference type="ARBA" id="ARBA00004123"/>
    </source>
</evidence>
<feature type="region of interest" description="Disordered" evidence="11">
    <location>
        <begin position="422"/>
        <end position="448"/>
    </location>
</feature>
<organism evidence="14 15">
    <name type="scientific">Eremothecium cymbalariae (strain CBS 270.75 / DBVPG 7215 / KCTC 17166 / NRRL Y-17582)</name>
    <name type="common">Yeast</name>
    <dbReference type="NCBI Taxonomy" id="931890"/>
    <lineage>
        <taxon>Eukaryota</taxon>
        <taxon>Fungi</taxon>
        <taxon>Dikarya</taxon>
        <taxon>Ascomycota</taxon>
        <taxon>Saccharomycotina</taxon>
        <taxon>Saccharomycetes</taxon>
        <taxon>Saccharomycetales</taxon>
        <taxon>Saccharomycetaceae</taxon>
        <taxon>Eremothecium</taxon>
    </lineage>
</organism>
<evidence type="ECO:0000256" key="2">
    <source>
        <dbReference type="ARBA" id="ARBA00009354"/>
    </source>
</evidence>
<accession>G8JT20</accession>
<dbReference type="OMA" id="FSRELWC"/>
<evidence type="ECO:0000256" key="10">
    <source>
        <dbReference type="RuleBase" id="RU364134"/>
    </source>
</evidence>
<evidence type="ECO:0000256" key="6">
    <source>
        <dbReference type="ARBA" id="ARBA00023159"/>
    </source>
</evidence>
<dbReference type="GO" id="GO:0045944">
    <property type="term" value="P:positive regulation of transcription by RNA polymerase II"/>
    <property type="evidence" value="ECO:0007669"/>
    <property type="project" value="EnsemblFungi"/>
</dbReference>
<evidence type="ECO:0000256" key="9">
    <source>
        <dbReference type="ARBA" id="ARBA00032008"/>
    </source>
</evidence>
<evidence type="ECO:0000259" key="13">
    <source>
        <dbReference type="Pfam" id="PF11597"/>
    </source>
</evidence>
<comment type="function">
    <text evidence="10">Component of the SRB8-11 complex. The SRB8-11 complex is a regulatory module of the Mediator complex which is itself involved in regulation of basal and activated RNA polymerase II-dependent transcription. The SRB8-11 complex may be involved in the transcriptional repression of a subset of genes regulated by Mediator. It may inhibit the association of the Mediator complex with RNA polymerase II to form the holoenzyme complex.</text>
</comment>
<dbReference type="Proteomes" id="UP000006790">
    <property type="component" value="Chromosome 4"/>
</dbReference>
<dbReference type="HOGENOM" id="CLU_242296_0_0_1"/>
<evidence type="ECO:0000256" key="11">
    <source>
        <dbReference type="SAM" id="MobiDB-lite"/>
    </source>
</evidence>
<feature type="region of interest" description="Disordered" evidence="11">
    <location>
        <begin position="468"/>
        <end position="488"/>
    </location>
</feature>
<dbReference type="GeneID" id="11469311"/>
<evidence type="ECO:0000256" key="5">
    <source>
        <dbReference type="ARBA" id="ARBA00023015"/>
    </source>
</evidence>
<keyword evidence="8 10" id="KW-0539">Nucleus</keyword>
<keyword evidence="6 10" id="KW-0010">Activator</keyword>
<dbReference type="FunCoup" id="G8JT20">
    <property type="interactions" value="140"/>
</dbReference>
<dbReference type="InterPro" id="IPR009401">
    <property type="entry name" value="Med13_C"/>
</dbReference>
<evidence type="ECO:0000313" key="15">
    <source>
        <dbReference type="Proteomes" id="UP000006790"/>
    </source>
</evidence>
<feature type="region of interest" description="Disordered" evidence="11">
    <location>
        <begin position="353"/>
        <end position="392"/>
    </location>
</feature>